<evidence type="ECO:0000259" key="2">
    <source>
        <dbReference type="Pfam" id="PF03795"/>
    </source>
</evidence>
<dbReference type="PANTHER" id="PTHR35174:SF3">
    <property type="entry name" value="BLL7171 PROTEIN"/>
    <property type="match status" value="1"/>
</dbReference>
<reference evidence="3 4" key="1">
    <citation type="submission" date="2021-01" db="EMBL/GenBank/DDBJ databases">
        <title>Whole genome shotgun sequence of Plantactinospora endophytica NBRC 110450.</title>
        <authorList>
            <person name="Komaki H."/>
            <person name="Tamura T."/>
        </authorList>
    </citation>
    <scope>NUCLEOTIDE SEQUENCE [LARGE SCALE GENOMIC DNA]</scope>
    <source>
        <strain evidence="3 4">NBRC 110450</strain>
    </source>
</reference>
<dbReference type="Proteomes" id="UP000646749">
    <property type="component" value="Unassembled WGS sequence"/>
</dbReference>
<accession>A0ABQ4E7V0</accession>
<gene>
    <name evidence="3" type="ORF">Pen02_56910</name>
</gene>
<feature type="domain" description="YCII-related" evidence="2">
    <location>
        <begin position="1"/>
        <end position="115"/>
    </location>
</feature>
<dbReference type="EMBL" id="BONW01000029">
    <property type="protein sequence ID" value="GIG90755.1"/>
    <property type="molecule type" value="Genomic_DNA"/>
</dbReference>
<comment type="caution">
    <text evidence="3">The sequence shown here is derived from an EMBL/GenBank/DDBJ whole genome shotgun (WGS) entry which is preliminary data.</text>
</comment>
<dbReference type="InterPro" id="IPR005545">
    <property type="entry name" value="YCII"/>
</dbReference>
<name>A0ABQ4E7V0_9ACTN</name>
<dbReference type="InterPro" id="IPR011008">
    <property type="entry name" value="Dimeric_a/b-barrel"/>
</dbReference>
<evidence type="ECO:0000313" key="3">
    <source>
        <dbReference type="EMBL" id="GIG90755.1"/>
    </source>
</evidence>
<sequence>MKYVFLIYGDPTDDPTAPEAVQAEIDAYWAYDKLLADAGALLDSHALQGTETATTVRLGGGGERTVTDGPFAETREILAGYYLVDLPDLDAAIGWAARCPGALRGKIEVRPIQEFEAP</sequence>
<organism evidence="3 4">
    <name type="scientific">Plantactinospora endophytica</name>
    <dbReference type="NCBI Taxonomy" id="673535"/>
    <lineage>
        <taxon>Bacteria</taxon>
        <taxon>Bacillati</taxon>
        <taxon>Actinomycetota</taxon>
        <taxon>Actinomycetes</taxon>
        <taxon>Micromonosporales</taxon>
        <taxon>Micromonosporaceae</taxon>
        <taxon>Plantactinospora</taxon>
    </lineage>
</organism>
<protein>
    <recommendedName>
        <fullName evidence="2">YCII-related domain-containing protein</fullName>
    </recommendedName>
</protein>
<dbReference type="Gene3D" id="3.30.70.1060">
    <property type="entry name" value="Dimeric alpha+beta barrel"/>
    <property type="match status" value="1"/>
</dbReference>
<comment type="similarity">
    <text evidence="1">Belongs to the YciI family.</text>
</comment>
<keyword evidence="4" id="KW-1185">Reference proteome</keyword>
<dbReference type="Pfam" id="PF03795">
    <property type="entry name" value="YCII"/>
    <property type="match status" value="1"/>
</dbReference>
<dbReference type="PANTHER" id="PTHR35174">
    <property type="entry name" value="BLL7171 PROTEIN-RELATED"/>
    <property type="match status" value="1"/>
</dbReference>
<evidence type="ECO:0000256" key="1">
    <source>
        <dbReference type="ARBA" id="ARBA00007689"/>
    </source>
</evidence>
<evidence type="ECO:0000313" key="4">
    <source>
        <dbReference type="Proteomes" id="UP000646749"/>
    </source>
</evidence>
<dbReference type="SUPFAM" id="SSF54909">
    <property type="entry name" value="Dimeric alpha+beta barrel"/>
    <property type="match status" value="1"/>
</dbReference>
<proteinExistence type="inferred from homology"/>
<dbReference type="RefSeq" id="WP_203869171.1">
    <property type="nucleotide sequence ID" value="NZ_BONW01000029.1"/>
</dbReference>